<accession>A0ABT3PJQ9</accession>
<feature type="transmembrane region" description="Helical" evidence="1">
    <location>
        <begin position="126"/>
        <end position="145"/>
    </location>
</feature>
<keyword evidence="1" id="KW-0812">Transmembrane</keyword>
<evidence type="ECO:0000259" key="2">
    <source>
        <dbReference type="PROSITE" id="PS50930"/>
    </source>
</evidence>
<proteinExistence type="predicted"/>
<reference evidence="3 4" key="1">
    <citation type="submission" date="2021-03" db="EMBL/GenBank/DDBJ databases">
        <title>Aliifodinibius sp. nov., a new bacterium isolated from saline soil.</title>
        <authorList>
            <person name="Galisteo C."/>
            <person name="De La Haba R."/>
            <person name="Sanchez-Porro C."/>
            <person name="Ventosa A."/>
        </authorList>
    </citation>
    <scope>NUCLEOTIDE SEQUENCE [LARGE SCALE GENOMIC DNA]</scope>
    <source>
        <strain evidence="3 4">1BSP15-2V2</strain>
    </source>
</reference>
<keyword evidence="4" id="KW-1185">Reference proteome</keyword>
<dbReference type="InterPro" id="IPR046947">
    <property type="entry name" value="LytR-like"/>
</dbReference>
<comment type="caution">
    <text evidence="3">The sequence shown here is derived from an EMBL/GenBank/DDBJ whole genome shotgun (WGS) entry which is preliminary data.</text>
</comment>
<evidence type="ECO:0000313" key="3">
    <source>
        <dbReference type="EMBL" id="MCW9705983.1"/>
    </source>
</evidence>
<dbReference type="Gene3D" id="2.40.50.1020">
    <property type="entry name" value="LytTr DNA-binding domain"/>
    <property type="match status" value="1"/>
</dbReference>
<gene>
    <name evidence="3" type="ORF">J6I44_03930</name>
</gene>
<dbReference type="SMART" id="SM00850">
    <property type="entry name" value="LytTR"/>
    <property type="match status" value="1"/>
</dbReference>
<dbReference type="PANTHER" id="PTHR37299:SF1">
    <property type="entry name" value="STAGE 0 SPORULATION PROTEIN A HOMOLOG"/>
    <property type="match status" value="1"/>
</dbReference>
<dbReference type="InterPro" id="IPR007492">
    <property type="entry name" value="LytTR_DNA-bd_dom"/>
</dbReference>
<keyword evidence="1" id="KW-1133">Transmembrane helix</keyword>
<feature type="domain" description="HTH LytTR-type" evidence="2">
    <location>
        <begin position="163"/>
        <end position="265"/>
    </location>
</feature>
<keyword evidence="1" id="KW-0472">Membrane</keyword>
<name>A0ABT3PJQ9_9BACT</name>
<dbReference type="PANTHER" id="PTHR37299">
    <property type="entry name" value="TRANSCRIPTIONAL REGULATOR-RELATED"/>
    <property type="match status" value="1"/>
</dbReference>
<dbReference type="PROSITE" id="PS50930">
    <property type="entry name" value="HTH_LYTTR"/>
    <property type="match status" value="1"/>
</dbReference>
<sequence>MPDNFKTVRRQVYWFCGFWFFIAILEFGQDYISAILNGNAFIVVESLSYKLFWLLFIPLSLALNYSFTKADKFFPGLQPFVFKLILILFITSIHLILFSFILFGISNLIHEDPVTLMYLIYEKLSTRLYLALSIYFSLSVFSFVIRRIKPQGKADQKIASKTITVKNGKSSKIVDIVDIKWIASDGAYLDIHTTDKKYIVLDSLKNIIKTLPENFKRIHRSTIVNMDNIKELKSRGNGDYDVIMDDDRLLRLSRNYRKQLKGDLL</sequence>
<organism evidence="3 4">
    <name type="scientific">Fodinibius salsisoli</name>
    <dbReference type="NCBI Taxonomy" id="2820877"/>
    <lineage>
        <taxon>Bacteria</taxon>
        <taxon>Pseudomonadati</taxon>
        <taxon>Balneolota</taxon>
        <taxon>Balneolia</taxon>
        <taxon>Balneolales</taxon>
        <taxon>Balneolaceae</taxon>
        <taxon>Fodinibius</taxon>
    </lineage>
</organism>
<feature type="transmembrane region" description="Helical" evidence="1">
    <location>
        <begin position="80"/>
        <end position="106"/>
    </location>
</feature>
<evidence type="ECO:0000313" key="4">
    <source>
        <dbReference type="Proteomes" id="UP001207918"/>
    </source>
</evidence>
<dbReference type="EMBL" id="JAGGJA010000002">
    <property type="protein sequence ID" value="MCW9705983.1"/>
    <property type="molecule type" value="Genomic_DNA"/>
</dbReference>
<dbReference type="Pfam" id="PF04397">
    <property type="entry name" value="LytTR"/>
    <property type="match status" value="1"/>
</dbReference>
<dbReference type="Proteomes" id="UP001207918">
    <property type="component" value="Unassembled WGS sequence"/>
</dbReference>
<dbReference type="RefSeq" id="WP_265764680.1">
    <property type="nucleotide sequence ID" value="NZ_JAGGJA010000002.1"/>
</dbReference>
<evidence type="ECO:0000256" key="1">
    <source>
        <dbReference type="SAM" id="Phobius"/>
    </source>
</evidence>
<feature type="transmembrane region" description="Helical" evidence="1">
    <location>
        <begin position="51"/>
        <end position="68"/>
    </location>
</feature>
<protein>
    <submittedName>
        <fullName evidence="3">LytTR family transcriptional regulator</fullName>
    </submittedName>
</protein>
<feature type="transmembrane region" description="Helical" evidence="1">
    <location>
        <begin position="12"/>
        <end position="31"/>
    </location>
</feature>